<dbReference type="OrthoDB" id="3243336at2"/>
<feature type="binding site" evidence="10">
    <location>
        <begin position="60"/>
        <end position="64"/>
    </location>
    <ligand>
        <name>4-amino-2-methyl-5-(diphosphooxymethyl)pyrimidine</name>
        <dbReference type="ChEBI" id="CHEBI:57841"/>
    </ligand>
</feature>
<dbReference type="EMBL" id="RQYT01000015">
    <property type="protein sequence ID" value="RRD49532.1"/>
    <property type="molecule type" value="Genomic_DNA"/>
</dbReference>
<dbReference type="GO" id="GO:0005737">
    <property type="term" value="C:cytoplasm"/>
    <property type="evidence" value="ECO:0007669"/>
    <property type="project" value="TreeGrafter"/>
</dbReference>
<dbReference type="UniPathway" id="UPA00060">
    <property type="reaction ID" value="UER00141"/>
</dbReference>
<keyword evidence="6 10" id="KW-0784">Thiamine biosynthesis</keyword>
<evidence type="ECO:0000256" key="7">
    <source>
        <dbReference type="ARBA" id="ARBA00047334"/>
    </source>
</evidence>
<comment type="caution">
    <text evidence="15">The sequence shown here is derived from an EMBL/GenBank/DDBJ whole genome shotgun (WGS) entry which is preliminary data.</text>
</comment>
<evidence type="ECO:0000256" key="11">
    <source>
        <dbReference type="RuleBase" id="RU003826"/>
    </source>
</evidence>
<gene>
    <name evidence="10 15" type="primary">thiE</name>
    <name evidence="15" type="ORF">EII35_08000</name>
</gene>
<proteinExistence type="inferred from homology"/>
<comment type="catalytic activity">
    <reaction evidence="9 10 11">
        <text>2-[(2R,5Z)-2-carboxy-4-methylthiazol-5(2H)-ylidene]ethyl phosphate + 4-amino-2-methyl-5-(diphosphooxymethyl)pyrimidine + 2 H(+) = thiamine phosphate + CO2 + diphosphate</text>
        <dbReference type="Rhea" id="RHEA:47844"/>
        <dbReference type="ChEBI" id="CHEBI:15378"/>
        <dbReference type="ChEBI" id="CHEBI:16526"/>
        <dbReference type="ChEBI" id="CHEBI:33019"/>
        <dbReference type="ChEBI" id="CHEBI:37575"/>
        <dbReference type="ChEBI" id="CHEBI:57841"/>
        <dbReference type="ChEBI" id="CHEBI:62899"/>
        <dbReference type="EC" id="2.5.1.3"/>
    </reaction>
</comment>
<feature type="binding site" evidence="10">
    <location>
        <position position="99"/>
    </location>
    <ligand>
        <name>Mg(2+)</name>
        <dbReference type="ChEBI" id="CHEBI:18420"/>
    </ligand>
</feature>
<evidence type="ECO:0000256" key="5">
    <source>
        <dbReference type="ARBA" id="ARBA00022842"/>
    </source>
</evidence>
<dbReference type="EC" id="2.5.1.3" evidence="10"/>
<dbReference type="Pfam" id="PF02581">
    <property type="entry name" value="TMP-TENI"/>
    <property type="match status" value="1"/>
</dbReference>
<dbReference type="SUPFAM" id="SSF51391">
    <property type="entry name" value="Thiamin phosphate synthase"/>
    <property type="match status" value="1"/>
</dbReference>
<reference evidence="15 16" key="1">
    <citation type="submission" date="2018-11" db="EMBL/GenBank/DDBJ databases">
        <title>Genomes From Bacteria Associated with the Canine Oral Cavity: a Test Case for Automated Genome-Based Taxonomic Assignment.</title>
        <authorList>
            <person name="Coil D.A."/>
            <person name="Jospin G."/>
            <person name="Darling A.E."/>
            <person name="Wallis C."/>
            <person name="Davis I.J."/>
            <person name="Harris S."/>
            <person name="Eisen J.A."/>
            <person name="Holcombe L.J."/>
            <person name="O'Flynn C."/>
        </authorList>
    </citation>
    <scope>NUCLEOTIDE SEQUENCE [LARGE SCALE GENOMIC DNA]</scope>
    <source>
        <strain evidence="15 16">OH2822_COT-296</strain>
    </source>
</reference>
<protein>
    <recommendedName>
        <fullName evidence="10">Thiamine-phosphate synthase</fullName>
        <shortName evidence="10">TP synthase</shortName>
        <shortName evidence="10">TPS</shortName>
        <ecNumber evidence="10">2.5.1.3</ecNumber>
    </recommendedName>
    <alternativeName>
        <fullName evidence="10">Thiamine-phosphate pyrophosphorylase</fullName>
        <shortName evidence="10">TMP pyrophosphorylase</shortName>
        <shortName evidence="10">TMP-PPase</shortName>
    </alternativeName>
</protein>
<dbReference type="GO" id="GO:0009229">
    <property type="term" value="P:thiamine diphosphate biosynthetic process"/>
    <property type="evidence" value="ECO:0007669"/>
    <property type="project" value="UniProtKB-UniRule"/>
</dbReference>
<evidence type="ECO:0000256" key="2">
    <source>
        <dbReference type="ARBA" id="ARBA00005165"/>
    </source>
</evidence>
<keyword evidence="4 10" id="KW-0479">Metal-binding</keyword>
<comment type="cofactor">
    <cofactor evidence="10">
        <name>Mg(2+)</name>
        <dbReference type="ChEBI" id="CHEBI:18420"/>
    </cofactor>
    <text evidence="10">Binds 1 Mg(2+) ion per subunit.</text>
</comment>
<dbReference type="InterPro" id="IPR022998">
    <property type="entry name" value="ThiamineP_synth_TenI"/>
</dbReference>
<comment type="pathway">
    <text evidence="2 10 12">Cofactor biosynthesis; thiamine diphosphate biosynthesis; thiamine phosphate from 4-amino-2-methyl-5-diphosphomethylpyrimidine and 4-methyl-5-(2-phosphoethyl)-thiazole: step 1/1.</text>
</comment>
<comment type="function">
    <text evidence="1 10">Condenses 4-methyl-5-(beta-hydroxyethyl)thiazole monophosphate (THZ-P) and 2-methyl-4-amino-5-hydroxymethyl pyrimidine pyrophosphate (HMP-PP) to form thiamine monophosphate (TMP).</text>
</comment>
<feature type="binding site" evidence="10">
    <location>
        <position position="136"/>
    </location>
    <ligand>
        <name>4-amino-2-methyl-5-(diphosphooxymethyl)pyrimidine</name>
        <dbReference type="ChEBI" id="CHEBI:57841"/>
    </ligand>
</feature>
<evidence type="ECO:0000259" key="14">
    <source>
        <dbReference type="Pfam" id="PF02581"/>
    </source>
</evidence>
<dbReference type="AlphaFoldDB" id="A0A3P1WSC6"/>
<feature type="domain" description="Thiamine phosphate synthase/TenI" evidence="14">
    <location>
        <begin position="29"/>
        <end position="219"/>
    </location>
</feature>
<feature type="binding site" evidence="10">
    <location>
        <begin position="216"/>
        <end position="217"/>
    </location>
    <ligand>
        <name>2-[(2R,5Z)-2-carboxy-4-methylthiazol-5(2H)-ylidene]ethyl phosphate</name>
        <dbReference type="ChEBI" id="CHEBI:62899"/>
    </ligand>
</feature>
<feature type="binding site" evidence="10">
    <location>
        <position position="117"/>
    </location>
    <ligand>
        <name>Mg(2+)</name>
        <dbReference type="ChEBI" id="CHEBI:18420"/>
    </ligand>
</feature>
<dbReference type="GO" id="GO:0004789">
    <property type="term" value="F:thiamine-phosphate diphosphorylase activity"/>
    <property type="evidence" value="ECO:0007669"/>
    <property type="project" value="UniProtKB-UniRule"/>
</dbReference>
<dbReference type="NCBIfam" id="TIGR00693">
    <property type="entry name" value="thiE"/>
    <property type="match status" value="1"/>
</dbReference>
<dbReference type="InterPro" id="IPR013785">
    <property type="entry name" value="Aldolase_TIM"/>
</dbReference>
<dbReference type="GO" id="GO:0009228">
    <property type="term" value="P:thiamine biosynthetic process"/>
    <property type="evidence" value="ECO:0007669"/>
    <property type="project" value="UniProtKB-KW"/>
</dbReference>
<accession>A0A3P1WSC6</accession>
<evidence type="ECO:0000313" key="15">
    <source>
        <dbReference type="EMBL" id="RRD49532.1"/>
    </source>
</evidence>
<evidence type="ECO:0000256" key="13">
    <source>
        <dbReference type="SAM" id="MobiDB-lite"/>
    </source>
</evidence>
<dbReference type="HAMAP" id="MF_00097">
    <property type="entry name" value="TMP_synthase"/>
    <property type="match status" value="1"/>
</dbReference>
<dbReference type="GO" id="GO:0000287">
    <property type="term" value="F:magnesium ion binding"/>
    <property type="evidence" value="ECO:0007669"/>
    <property type="project" value="UniProtKB-UniRule"/>
</dbReference>
<comment type="similarity">
    <text evidence="10 11">Belongs to the thiamine-phosphate synthase family.</text>
</comment>
<dbReference type="InterPro" id="IPR036206">
    <property type="entry name" value="ThiamineP_synth_sf"/>
</dbReference>
<keyword evidence="5 10" id="KW-0460">Magnesium</keyword>
<evidence type="ECO:0000256" key="1">
    <source>
        <dbReference type="ARBA" id="ARBA00003814"/>
    </source>
</evidence>
<evidence type="ECO:0000313" key="16">
    <source>
        <dbReference type="Proteomes" id="UP000280935"/>
    </source>
</evidence>
<keyword evidence="3 10" id="KW-0808">Transferase</keyword>
<dbReference type="PANTHER" id="PTHR20857:SF15">
    <property type="entry name" value="THIAMINE-PHOSPHATE SYNTHASE"/>
    <property type="match status" value="1"/>
</dbReference>
<dbReference type="PANTHER" id="PTHR20857">
    <property type="entry name" value="THIAMINE-PHOSPHATE PYROPHOSPHORYLASE"/>
    <property type="match status" value="1"/>
</dbReference>
<feature type="binding site" evidence="10">
    <location>
        <begin position="163"/>
        <end position="165"/>
    </location>
    <ligand>
        <name>2-[(2R,5Z)-2-carboxy-4-methylthiazol-5(2H)-ylidene]ethyl phosphate</name>
        <dbReference type="ChEBI" id="CHEBI:62899"/>
    </ligand>
</feature>
<feature type="region of interest" description="Disordered" evidence="13">
    <location>
        <begin position="1"/>
        <end position="21"/>
    </location>
</feature>
<feature type="compositionally biased region" description="Basic and acidic residues" evidence="13">
    <location>
        <begin position="1"/>
        <end position="10"/>
    </location>
</feature>
<evidence type="ECO:0000256" key="6">
    <source>
        <dbReference type="ARBA" id="ARBA00022977"/>
    </source>
</evidence>
<evidence type="ECO:0000256" key="10">
    <source>
        <dbReference type="HAMAP-Rule" id="MF_00097"/>
    </source>
</evidence>
<evidence type="ECO:0000256" key="8">
    <source>
        <dbReference type="ARBA" id="ARBA00047851"/>
    </source>
</evidence>
<feature type="binding site" evidence="10">
    <location>
        <position position="166"/>
    </location>
    <ligand>
        <name>4-amino-2-methyl-5-(diphosphooxymethyl)pyrimidine</name>
        <dbReference type="ChEBI" id="CHEBI:57841"/>
    </ligand>
</feature>
<name>A0A3P1WSC6_9ACTN</name>
<dbReference type="CDD" id="cd00564">
    <property type="entry name" value="TMP_TenI"/>
    <property type="match status" value="1"/>
</dbReference>
<dbReference type="InterPro" id="IPR034291">
    <property type="entry name" value="TMP_synthase"/>
</dbReference>
<comment type="catalytic activity">
    <reaction evidence="8 10 11">
        <text>2-(2-carboxy-4-methylthiazol-5-yl)ethyl phosphate + 4-amino-2-methyl-5-(diphosphooxymethyl)pyrimidine + 2 H(+) = thiamine phosphate + CO2 + diphosphate</text>
        <dbReference type="Rhea" id="RHEA:47848"/>
        <dbReference type="ChEBI" id="CHEBI:15378"/>
        <dbReference type="ChEBI" id="CHEBI:16526"/>
        <dbReference type="ChEBI" id="CHEBI:33019"/>
        <dbReference type="ChEBI" id="CHEBI:37575"/>
        <dbReference type="ChEBI" id="CHEBI:57841"/>
        <dbReference type="ChEBI" id="CHEBI:62890"/>
        <dbReference type="EC" id="2.5.1.3"/>
    </reaction>
</comment>
<organism evidence="15 16">
    <name type="scientific">Arachnia propionica</name>
    <dbReference type="NCBI Taxonomy" id="1750"/>
    <lineage>
        <taxon>Bacteria</taxon>
        <taxon>Bacillati</taxon>
        <taxon>Actinomycetota</taxon>
        <taxon>Actinomycetes</taxon>
        <taxon>Propionibacteriales</taxon>
        <taxon>Propionibacteriaceae</taxon>
        <taxon>Arachnia</taxon>
    </lineage>
</organism>
<feature type="binding site" evidence="10">
    <location>
        <position position="196"/>
    </location>
    <ligand>
        <name>2-[(2R,5Z)-2-carboxy-4-methylthiazol-5(2H)-ylidene]ethyl phosphate</name>
        <dbReference type="ChEBI" id="CHEBI:62899"/>
    </ligand>
</feature>
<evidence type="ECO:0000256" key="12">
    <source>
        <dbReference type="RuleBase" id="RU004253"/>
    </source>
</evidence>
<feature type="binding site" evidence="10">
    <location>
        <position position="98"/>
    </location>
    <ligand>
        <name>4-amino-2-methyl-5-(diphosphooxymethyl)pyrimidine</name>
        <dbReference type="ChEBI" id="CHEBI:57841"/>
    </ligand>
</feature>
<comment type="catalytic activity">
    <reaction evidence="7 10 11">
        <text>4-methyl-5-(2-phosphooxyethyl)-thiazole + 4-amino-2-methyl-5-(diphosphooxymethyl)pyrimidine + H(+) = thiamine phosphate + diphosphate</text>
        <dbReference type="Rhea" id="RHEA:22328"/>
        <dbReference type="ChEBI" id="CHEBI:15378"/>
        <dbReference type="ChEBI" id="CHEBI:33019"/>
        <dbReference type="ChEBI" id="CHEBI:37575"/>
        <dbReference type="ChEBI" id="CHEBI:57841"/>
        <dbReference type="ChEBI" id="CHEBI:58296"/>
        <dbReference type="EC" id="2.5.1.3"/>
    </reaction>
</comment>
<dbReference type="Proteomes" id="UP000280935">
    <property type="component" value="Unassembled WGS sequence"/>
</dbReference>
<sequence>MAGRPVHADPGRSGSPRRGGGPGVTDWRLYYVTDPELAGGRDNVAATVEQAVLGGAGVVQFRDKHATHEEFRAGVLACQRAIERAVAAGASGAELFVNDRVEVAAELGTHLHIGQGDATARAARAAIGPERLLGISVSSREEMLAVAREGLADVVGLSPVWETATKTDTAPPLGLTGVEELLRLRPEGLRVVAIGGINAGNAAALIKAGVDGICVVSAIAAAPDPRLAADELITLWRKP</sequence>
<dbReference type="Gene3D" id="3.20.20.70">
    <property type="entry name" value="Aldolase class I"/>
    <property type="match status" value="1"/>
</dbReference>
<evidence type="ECO:0000256" key="3">
    <source>
        <dbReference type="ARBA" id="ARBA00022679"/>
    </source>
</evidence>
<evidence type="ECO:0000256" key="4">
    <source>
        <dbReference type="ARBA" id="ARBA00022723"/>
    </source>
</evidence>
<evidence type="ECO:0000256" key="9">
    <source>
        <dbReference type="ARBA" id="ARBA00047883"/>
    </source>
</evidence>